<accession>A0ABV6DHH1</accession>
<dbReference type="RefSeq" id="WP_377469178.1">
    <property type="nucleotide sequence ID" value="NZ_JBHLWN010000026.1"/>
</dbReference>
<evidence type="ECO:0000313" key="2">
    <source>
        <dbReference type="Proteomes" id="UP001589776"/>
    </source>
</evidence>
<keyword evidence="2" id="KW-1185">Reference proteome</keyword>
<evidence type="ECO:0008006" key="3">
    <source>
        <dbReference type="Google" id="ProtNLM"/>
    </source>
</evidence>
<proteinExistence type="predicted"/>
<gene>
    <name evidence="1" type="ORF">ACFFK0_06440</name>
</gene>
<evidence type="ECO:0000313" key="1">
    <source>
        <dbReference type="EMBL" id="MFC0212095.1"/>
    </source>
</evidence>
<protein>
    <recommendedName>
        <fullName evidence="3">Knr4/Smi1-like domain-containing protein</fullName>
    </recommendedName>
</protein>
<comment type="caution">
    <text evidence="1">The sequence shown here is derived from an EMBL/GenBank/DDBJ whole genome shotgun (WGS) entry which is preliminary data.</text>
</comment>
<organism evidence="1 2">
    <name type="scientific">Paenibacillus chartarius</name>
    <dbReference type="NCBI Taxonomy" id="747481"/>
    <lineage>
        <taxon>Bacteria</taxon>
        <taxon>Bacillati</taxon>
        <taxon>Bacillota</taxon>
        <taxon>Bacilli</taxon>
        <taxon>Bacillales</taxon>
        <taxon>Paenibacillaceae</taxon>
        <taxon>Paenibacillus</taxon>
    </lineage>
</organism>
<sequence>MDKEEEKLLKELIEFDDDFPKGIYAVPSPKCLPKYAIRRIAKYMEENGIEGPLSKEELKQFRIEPKGYICKEVQCVEEATHWLATFDDAIDGCEVTPFQLYRIFHDKYDDEHLIIDDNGNFSLIYLWHEGRFVVLEETRK</sequence>
<name>A0ABV6DHH1_9BACL</name>
<dbReference type="EMBL" id="JBHLWN010000026">
    <property type="protein sequence ID" value="MFC0212095.1"/>
    <property type="molecule type" value="Genomic_DNA"/>
</dbReference>
<dbReference type="Proteomes" id="UP001589776">
    <property type="component" value="Unassembled WGS sequence"/>
</dbReference>
<reference evidence="1 2" key="1">
    <citation type="submission" date="2024-09" db="EMBL/GenBank/DDBJ databases">
        <authorList>
            <person name="Sun Q."/>
            <person name="Mori K."/>
        </authorList>
    </citation>
    <scope>NUCLEOTIDE SEQUENCE [LARGE SCALE GENOMIC DNA]</scope>
    <source>
        <strain evidence="1 2">CCM 7759</strain>
    </source>
</reference>